<dbReference type="EMBL" id="QLIN01000018">
    <property type="protein sequence ID" value="RAI63611.1"/>
    <property type="molecule type" value="Genomic_DNA"/>
</dbReference>
<reference evidence="2 3" key="1">
    <citation type="submission" date="2018-06" db="EMBL/GenBank/DDBJ databases">
        <authorList>
            <person name="Zhirakovskaya E."/>
        </authorList>
    </citation>
    <scope>NUCLEOTIDE SEQUENCE [LARGE SCALE GENOMIC DNA]</scope>
    <source>
        <strain evidence="2 3">LY3</strain>
    </source>
</reference>
<evidence type="ECO:0000313" key="3">
    <source>
        <dbReference type="Proteomes" id="UP000249493"/>
    </source>
</evidence>
<evidence type="ECO:0000313" key="2">
    <source>
        <dbReference type="EMBL" id="RAI63611.1"/>
    </source>
</evidence>
<protein>
    <submittedName>
        <fullName evidence="2">Uncharacterized protein</fullName>
    </submittedName>
</protein>
<accession>A0A327MKY3</accession>
<name>A0A327MKY3_PSEFL</name>
<feature type="region of interest" description="Disordered" evidence="1">
    <location>
        <begin position="76"/>
        <end position="114"/>
    </location>
</feature>
<comment type="caution">
    <text evidence="2">The sequence shown here is derived from an EMBL/GenBank/DDBJ whole genome shotgun (WGS) entry which is preliminary data.</text>
</comment>
<proteinExistence type="predicted"/>
<dbReference type="Proteomes" id="UP000249493">
    <property type="component" value="Unassembled WGS sequence"/>
</dbReference>
<sequence>MYISISAVTAAGGFALTASPFFKRQKGTKRLRPGVRHLAKARCSLATVSIRGHRLRSASRRPPLDVFDFVERRYAPPPDEHLRSACRRGERSKARSKAKAKAKARRPAGRPDRN</sequence>
<dbReference type="AlphaFoldDB" id="A0A327MKY3"/>
<gene>
    <name evidence="2" type="ORF">DOZ80_28765</name>
</gene>
<feature type="compositionally biased region" description="Basic and acidic residues" evidence="1">
    <location>
        <begin position="76"/>
        <end position="93"/>
    </location>
</feature>
<organism evidence="2 3">
    <name type="scientific">Pseudomonas fluorescens</name>
    <dbReference type="NCBI Taxonomy" id="294"/>
    <lineage>
        <taxon>Bacteria</taxon>
        <taxon>Pseudomonadati</taxon>
        <taxon>Pseudomonadota</taxon>
        <taxon>Gammaproteobacteria</taxon>
        <taxon>Pseudomonadales</taxon>
        <taxon>Pseudomonadaceae</taxon>
        <taxon>Pseudomonas</taxon>
    </lineage>
</organism>
<evidence type="ECO:0000256" key="1">
    <source>
        <dbReference type="SAM" id="MobiDB-lite"/>
    </source>
</evidence>
<feature type="compositionally biased region" description="Basic residues" evidence="1">
    <location>
        <begin position="94"/>
        <end position="108"/>
    </location>
</feature>